<comment type="caution">
    <text evidence="3">The sequence shown here is derived from an EMBL/GenBank/DDBJ whole genome shotgun (WGS) entry which is preliminary data.</text>
</comment>
<dbReference type="EMBL" id="JACGWS010000003">
    <property type="protein sequence ID" value="MBC8754113.1"/>
    <property type="molecule type" value="Genomic_DNA"/>
</dbReference>
<accession>A0ABR7Q6F1</accession>
<keyword evidence="4" id="KW-1185">Reference proteome</keyword>
<evidence type="ECO:0000313" key="3">
    <source>
        <dbReference type="EMBL" id="MBC8754113.1"/>
    </source>
</evidence>
<gene>
    <name evidence="3" type="ORF">H2O64_05485</name>
</gene>
<sequence>MGPQDYKWNLYETSIQGSISLDDVIATSQTQAGNSNAIFVVDPEKYYFISHNVRKEANGTYEETRMAVPQYFQGITQFTLEDYVGMERAVFCDKDKIFFNPLGSQGEGQYLISIERRIVAPGIVGTFSNYQELDWFPPYTVSVNLNDVFTTSQYPNYFVPNYEYKITFTLTDGSTCATTSLEKIFKVIANCSSCEDATPPKNLEVNGNVLSWDPVIGATSYIVFSPSQSEVSCSCKGITMHSPVQVFTNSYTVHPSLVTECFLWKVQAICNNGTSATTSEETLCYGASELKKEKLSTISISPNPTKGILKFAINTLETTDVTIVIYNFSGHKVTSFTQALAKERQNAFTWNGTDKLVKGIYFVHFKTGKETIVKKIIVD</sequence>
<dbReference type="Proteomes" id="UP000619238">
    <property type="component" value="Unassembled WGS sequence"/>
</dbReference>
<feature type="domain" description="Secretion system C-terminal sorting" evidence="2">
    <location>
        <begin position="300"/>
        <end position="378"/>
    </location>
</feature>
<dbReference type="RefSeq" id="WP_187561166.1">
    <property type="nucleotide sequence ID" value="NZ_JACGWS010000003.1"/>
</dbReference>
<evidence type="ECO:0000256" key="1">
    <source>
        <dbReference type="ARBA" id="ARBA00022729"/>
    </source>
</evidence>
<evidence type="ECO:0000259" key="2">
    <source>
        <dbReference type="Pfam" id="PF18962"/>
    </source>
</evidence>
<keyword evidence="1" id="KW-0732">Signal</keyword>
<dbReference type="NCBIfam" id="TIGR04183">
    <property type="entry name" value="Por_Secre_tail"/>
    <property type="match status" value="1"/>
</dbReference>
<dbReference type="InterPro" id="IPR026444">
    <property type="entry name" value="Secre_tail"/>
</dbReference>
<evidence type="ECO:0000313" key="4">
    <source>
        <dbReference type="Proteomes" id="UP000619238"/>
    </source>
</evidence>
<reference evidence="3 4" key="1">
    <citation type="submission" date="2020-07" db="EMBL/GenBank/DDBJ databases">
        <title>Description of Kordia aestuariivivens sp. nov., isolated from a tidal flat.</title>
        <authorList>
            <person name="Park S."/>
            <person name="Yoon J.-H."/>
        </authorList>
    </citation>
    <scope>NUCLEOTIDE SEQUENCE [LARGE SCALE GENOMIC DNA]</scope>
    <source>
        <strain evidence="3 4">YSTF-M3</strain>
    </source>
</reference>
<dbReference type="Pfam" id="PF18962">
    <property type="entry name" value="Por_Secre_tail"/>
    <property type="match status" value="1"/>
</dbReference>
<protein>
    <submittedName>
        <fullName evidence="3">T9SS type A sorting domain-containing protein</fullName>
    </submittedName>
</protein>
<name>A0ABR7Q6F1_9FLAO</name>
<proteinExistence type="predicted"/>
<dbReference type="Gene3D" id="2.60.40.4070">
    <property type="match status" value="1"/>
</dbReference>
<organism evidence="3 4">
    <name type="scientific">Kordia aestuariivivens</name>
    <dbReference type="NCBI Taxonomy" id="2759037"/>
    <lineage>
        <taxon>Bacteria</taxon>
        <taxon>Pseudomonadati</taxon>
        <taxon>Bacteroidota</taxon>
        <taxon>Flavobacteriia</taxon>
        <taxon>Flavobacteriales</taxon>
        <taxon>Flavobacteriaceae</taxon>
        <taxon>Kordia</taxon>
    </lineage>
</organism>